<feature type="chain" id="PRO_5046488052" evidence="2">
    <location>
        <begin position="27"/>
        <end position="555"/>
    </location>
</feature>
<reference evidence="4 5" key="1">
    <citation type="submission" date="2023-09" db="EMBL/GenBank/DDBJ databases">
        <title>Complete Genome and Methylome dissection of Bacillus brevis NEB573 original source of BbsI restriction endonuclease.</title>
        <authorList>
            <person name="Fomenkov A."/>
            <person name="Roberts R.D."/>
        </authorList>
    </citation>
    <scope>NUCLEOTIDE SEQUENCE [LARGE SCALE GENOMIC DNA]</scope>
    <source>
        <strain evidence="4 5">NEB573</strain>
    </source>
</reference>
<accession>A0ABY9T5Z9</accession>
<name>A0ABY9T5Z9_BREBE</name>
<keyword evidence="4" id="KW-0645">Protease</keyword>
<evidence type="ECO:0000256" key="2">
    <source>
        <dbReference type="SAM" id="SignalP"/>
    </source>
</evidence>
<gene>
    <name evidence="4" type="ORF">RGB73_03990</name>
</gene>
<dbReference type="CDD" id="cd09604">
    <property type="entry name" value="M1_APN_like"/>
    <property type="match status" value="1"/>
</dbReference>
<dbReference type="RefSeq" id="WP_310769336.1">
    <property type="nucleotide sequence ID" value="NZ_CP134050.1"/>
</dbReference>
<evidence type="ECO:0000313" key="5">
    <source>
        <dbReference type="Proteomes" id="UP001256827"/>
    </source>
</evidence>
<evidence type="ECO:0000256" key="1">
    <source>
        <dbReference type="SAM" id="MobiDB-lite"/>
    </source>
</evidence>
<organism evidence="4 5">
    <name type="scientific">Brevibacillus brevis</name>
    <name type="common">Bacillus brevis</name>
    <dbReference type="NCBI Taxonomy" id="1393"/>
    <lineage>
        <taxon>Bacteria</taxon>
        <taxon>Bacillati</taxon>
        <taxon>Bacillota</taxon>
        <taxon>Bacilli</taxon>
        <taxon>Bacillales</taxon>
        <taxon>Paenibacillaceae</taxon>
        <taxon>Brevibacillus</taxon>
    </lineage>
</organism>
<dbReference type="EMBL" id="CP134050">
    <property type="protein sequence ID" value="WNC15510.1"/>
    <property type="molecule type" value="Genomic_DNA"/>
</dbReference>
<feature type="compositionally biased region" description="Basic and acidic residues" evidence="1">
    <location>
        <begin position="153"/>
        <end position="162"/>
    </location>
</feature>
<dbReference type="InterPro" id="IPR027268">
    <property type="entry name" value="Peptidase_M4/M1_CTD_sf"/>
</dbReference>
<dbReference type="Gene3D" id="1.10.390.10">
    <property type="entry name" value="Neutral Protease Domain 2"/>
    <property type="match status" value="1"/>
</dbReference>
<feature type="region of interest" description="Disordered" evidence="1">
    <location>
        <begin position="126"/>
        <end position="172"/>
    </location>
</feature>
<dbReference type="GO" id="GO:0004177">
    <property type="term" value="F:aminopeptidase activity"/>
    <property type="evidence" value="ECO:0007669"/>
    <property type="project" value="UniProtKB-KW"/>
</dbReference>
<evidence type="ECO:0000259" key="3">
    <source>
        <dbReference type="Pfam" id="PF01433"/>
    </source>
</evidence>
<dbReference type="SUPFAM" id="SSF55486">
    <property type="entry name" value="Metalloproteases ('zincins'), catalytic domain"/>
    <property type="match status" value="1"/>
</dbReference>
<keyword evidence="5" id="KW-1185">Reference proteome</keyword>
<dbReference type="InterPro" id="IPR014782">
    <property type="entry name" value="Peptidase_M1_dom"/>
</dbReference>
<sequence>MRKRLFALAGLVSSLLAIVPAVPVGANGSPPSALTHYQADVRIDPVAKRVAGSVEIRFLPKDEAHVYLHLYPLAFTEEHQGVLWDELLGKHPKLGTYDSSSITVQGRPVAVKRMGDVIEVPLTETDEMTPGGLHAAAPDGAAQGTGTKASEGTSKETSREETAGFPEAPADDSAMEPITLKLDFAMTLPQNDGRMSYDEHAMWLGNWLPILAVKDRAGWHLDPYEPIGDPFYSENADYQVNVTLPAGYQLASTASDKAAVVDTGEKERTFHLQADNVRDFALVAMDSSYHFIESKVGNTEVRTWYRKGDSVEQAKRNHFAAADSLAYFSRQFGTYPYTEYDVVRTGGSINGMEYPSLVFLDGRHFMPGVDGGVATTVHETAHQWFYSLIGNNQIDEAWLDEGFAEYGTLAFLSATYPKLGNDRVLRRWKQGTTSMAAYTEEKLRPWQSLQAFPDNESYSDLVYSRTCTMLWALREAWGEERLHEMLRRYVSAHRFGIADGAAWRAFLSEAAGEDAGSFLDYWLNLDGGKREEAAEWLKRQRQRQTYPWGKVELEK</sequence>
<keyword evidence="2" id="KW-0732">Signal</keyword>
<dbReference type="EC" id="3.4.11.-" evidence="4"/>
<dbReference type="PANTHER" id="PTHR45726">
    <property type="entry name" value="LEUKOTRIENE A-4 HYDROLASE"/>
    <property type="match status" value="1"/>
</dbReference>
<keyword evidence="4" id="KW-0031">Aminopeptidase</keyword>
<proteinExistence type="predicted"/>
<dbReference type="Proteomes" id="UP001256827">
    <property type="component" value="Chromosome"/>
</dbReference>
<evidence type="ECO:0000313" key="4">
    <source>
        <dbReference type="EMBL" id="WNC15510.1"/>
    </source>
</evidence>
<dbReference type="InterPro" id="IPR034015">
    <property type="entry name" value="M1_LTA4H"/>
</dbReference>
<dbReference type="Pfam" id="PF01433">
    <property type="entry name" value="Peptidase_M1"/>
    <property type="match status" value="1"/>
</dbReference>
<dbReference type="PANTHER" id="PTHR45726:SF3">
    <property type="entry name" value="LEUKOTRIENE A-4 HYDROLASE"/>
    <property type="match status" value="1"/>
</dbReference>
<feature type="signal peptide" evidence="2">
    <location>
        <begin position="1"/>
        <end position="26"/>
    </location>
</feature>
<protein>
    <submittedName>
        <fullName evidence="4">M1 family metallopeptidase</fullName>
        <ecNumber evidence="4">3.4.11.-</ecNumber>
    </submittedName>
</protein>
<keyword evidence="4" id="KW-0378">Hydrolase</keyword>
<feature type="domain" description="Peptidase M1 membrane alanine aminopeptidase" evidence="3">
    <location>
        <begin position="323"/>
        <end position="522"/>
    </location>
</feature>